<evidence type="ECO:0000256" key="1">
    <source>
        <dbReference type="SAM" id="MobiDB-lite"/>
    </source>
</evidence>
<evidence type="ECO:0000313" key="3">
    <source>
        <dbReference type="Proteomes" id="UP000494162"/>
    </source>
</evidence>
<name>A0A6P2H5C6_9BURK</name>
<sequence length="37" mass="4093">MTPGAYRQFFMQHGHAPGGDTPALDTRPPSLERAPRK</sequence>
<dbReference type="AlphaFoldDB" id="A0A6P2H5C6"/>
<dbReference type="EMBL" id="CABVPP010000001">
    <property type="protein sequence ID" value="VWB10717.1"/>
    <property type="molecule type" value="Genomic_DNA"/>
</dbReference>
<protein>
    <submittedName>
        <fullName evidence="2">AraC family transcriptional regulator</fullName>
    </submittedName>
</protein>
<organism evidence="2 3">
    <name type="scientific">Burkholderia pseudomultivorans</name>
    <dbReference type="NCBI Taxonomy" id="1207504"/>
    <lineage>
        <taxon>Bacteria</taxon>
        <taxon>Pseudomonadati</taxon>
        <taxon>Pseudomonadota</taxon>
        <taxon>Betaproteobacteria</taxon>
        <taxon>Burkholderiales</taxon>
        <taxon>Burkholderiaceae</taxon>
        <taxon>Burkholderia</taxon>
        <taxon>Burkholderia cepacia complex</taxon>
    </lineage>
</organism>
<feature type="region of interest" description="Disordered" evidence="1">
    <location>
        <begin position="1"/>
        <end position="37"/>
    </location>
</feature>
<dbReference type="Proteomes" id="UP000494162">
    <property type="component" value="Unassembled WGS sequence"/>
</dbReference>
<proteinExistence type="predicted"/>
<gene>
    <name evidence="2" type="ORF">BPS26883_00332</name>
</gene>
<reference evidence="2 3" key="1">
    <citation type="submission" date="2019-09" db="EMBL/GenBank/DDBJ databases">
        <authorList>
            <person name="Depoorter E."/>
        </authorList>
    </citation>
    <scope>NUCLEOTIDE SEQUENCE [LARGE SCALE GENOMIC DNA]</scope>
    <source>
        <strain evidence="2">LMG 26883</strain>
    </source>
</reference>
<accession>A0A6P2H5C6</accession>
<evidence type="ECO:0000313" key="2">
    <source>
        <dbReference type="EMBL" id="VWB10717.1"/>
    </source>
</evidence>